<name>A0A2H0TDK8_9BACT</name>
<comment type="caution">
    <text evidence="1">The sequence shown here is derived from an EMBL/GenBank/DDBJ whole genome shotgun (WGS) entry which is preliminary data.</text>
</comment>
<sequence>MNAVAVQEKTKKVSPQVVIKNYIMNDLRALAMKAFLNGKGDISCVSYEITTPELAKMFEGGLLPGIKRKHLQQYVREVLCACEDKKEILLVRDGKKAVRRIQFRMHFGEHAAGICKGKQKTILRKKNGNDVLVERIKNGIQRPAGRFIFPKSKKRGEAHEACNKGDRNEMRFYQLISLWCARITFALKELGVTIRTQKSGRHRPEAGLFDRKDKAGEDVDVLVFLGKKRFWFIFDVKSSRSRAKDFNKNIFLTKHQKDATLKRAILVNDERSDDDIIKEVIRHIARATTVTLPLY</sequence>
<gene>
    <name evidence="1" type="ORF">COU47_01960</name>
</gene>
<dbReference type="EMBL" id="PFCO01000004">
    <property type="protein sequence ID" value="PIR69649.1"/>
    <property type="molecule type" value="Genomic_DNA"/>
</dbReference>
<evidence type="ECO:0000313" key="2">
    <source>
        <dbReference type="Proteomes" id="UP000231503"/>
    </source>
</evidence>
<reference evidence="2" key="1">
    <citation type="submission" date="2017-09" db="EMBL/GenBank/DDBJ databases">
        <title>Depth-based differentiation of microbial function through sediment-hosted aquifers and enrichment of novel symbionts in the deep terrestrial subsurface.</title>
        <authorList>
            <person name="Probst A.J."/>
            <person name="Ladd B."/>
            <person name="Jarett J.K."/>
            <person name="Geller-Mcgrath D.E."/>
            <person name="Sieber C.M.K."/>
            <person name="Emerson J.B."/>
            <person name="Anantharaman K."/>
            <person name="Thomas B.C."/>
            <person name="Malmstrom R."/>
            <person name="Stieglmeier M."/>
            <person name="Klingl A."/>
            <person name="Woyke T."/>
            <person name="Ryan C.M."/>
            <person name="Banfield J.F."/>
        </authorList>
    </citation>
    <scope>NUCLEOTIDE SEQUENCE [LARGE SCALE GENOMIC DNA]</scope>
</reference>
<accession>A0A2H0TDK8</accession>
<evidence type="ECO:0000313" key="1">
    <source>
        <dbReference type="EMBL" id="PIR69649.1"/>
    </source>
</evidence>
<organism evidence="1 2">
    <name type="scientific">Candidatus Niyogibacteria bacterium CG10_big_fil_rev_8_21_14_0_10_46_36</name>
    <dbReference type="NCBI Taxonomy" id="1974726"/>
    <lineage>
        <taxon>Bacteria</taxon>
        <taxon>Candidatus Niyogiibacteriota</taxon>
    </lineage>
</organism>
<dbReference type="Proteomes" id="UP000231503">
    <property type="component" value="Unassembled WGS sequence"/>
</dbReference>
<protein>
    <submittedName>
        <fullName evidence="1">Uncharacterized protein</fullName>
    </submittedName>
</protein>
<dbReference type="AlphaFoldDB" id="A0A2H0TDK8"/>
<proteinExistence type="predicted"/>